<protein>
    <submittedName>
        <fullName evidence="11">ATP-binding cassette domain-containing protein</fullName>
    </submittedName>
</protein>
<evidence type="ECO:0000256" key="7">
    <source>
        <dbReference type="SAM" id="MobiDB-lite"/>
    </source>
</evidence>
<evidence type="ECO:0000259" key="9">
    <source>
        <dbReference type="PROSITE" id="PS50893"/>
    </source>
</evidence>
<evidence type="ECO:0000256" key="3">
    <source>
        <dbReference type="ARBA" id="ARBA00022741"/>
    </source>
</evidence>
<dbReference type="InterPro" id="IPR039421">
    <property type="entry name" value="Type_1_exporter"/>
</dbReference>
<dbReference type="Gene3D" id="3.40.50.300">
    <property type="entry name" value="P-loop containing nucleotide triphosphate hydrolases"/>
    <property type="match status" value="1"/>
</dbReference>
<feature type="region of interest" description="Disordered" evidence="7">
    <location>
        <begin position="12"/>
        <end position="46"/>
    </location>
</feature>
<evidence type="ECO:0000313" key="11">
    <source>
        <dbReference type="EMBL" id="NIY71357.1"/>
    </source>
</evidence>
<proteinExistence type="predicted"/>
<dbReference type="Pfam" id="PF00664">
    <property type="entry name" value="ABC_membrane"/>
    <property type="match status" value="1"/>
</dbReference>
<keyword evidence="3" id="KW-0547">Nucleotide-binding</keyword>
<gene>
    <name evidence="11" type="ORF">HCZ30_02790</name>
</gene>
<keyword evidence="6 8" id="KW-0472">Membrane</keyword>
<reference evidence="11 12" key="1">
    <citation type="submission" date="2020-03" db="EMBL/GenBank/DDBJ databases">
        <title>Bacterial isolates of synthetic phycosphere.</title>
        <authorList>
            <person name="Fu H."/>
            <person name="Moran M.A."/>
        </authorList>
    </citation>
    <scope>NUCLEOTIDE SEQUENCE [LARGE SCALE GENOMIC DNA]</scope>
    <source>
        <strain evidence="11 12">HF1</strain>
    </source>
</reference>
<feature type="compositionally biased region" description="Basic residues" evidence="7">
    <location>
        <begin position="12"/>
        <end position="21"/>
    </location>
</feature>
<dbReference type="GO" id="GO:0005524">
    <property type="term" value="F:ATP binding"/>
    <property type="evidence" value="ECO:0007669"/>
    <property type="project" value="UniProtKB-KW"/>
</dbReference>
<dbReference type="SMART" id="SM00382">
    <property type="entry name" value="AAA"/>
    <property type="match status" value="1"/>
</dbReference>
<dbReference type="SUPFAM" id="SSF90123">
    <property type="entry name" value="ABC transporter transmembrane region"/>
    <property type="match status" value="1"/>
</dbReference>
<dbReference type="InterPro" id="IPR003593">
    <property type="entry name" value="AAA+_ATPase"/>
</dbReference>
<evidence type="ECO:0000313" key="12">
    <source>
        <dbReference type="Proteomes" id="UP000709466"/>
    </source>
</evidence>
<dbReference type="InterPro" id="IPR003439">
    <property type="entry name" value="ABC_transporter-like_ATP-bd"/>
</dbReference>
<dbReference type="InterPro" id="IPR011527">
    <property type="entry name" value="ABC1_TM_dom"/>
</dbReference>
<evidence type="ECO:0000256" key="8">
    <source>
        <dbReference type="SAM" id="Phobius"/>
    </source>
</evidence>
<feature type="domain" description="ABC transporter" evidence="9">
    <location>
        <begin position="518"/>
        <end position="753"/>
    </location>
</feature>
<name>A0ABX0VVV1_9RHOB</name>
<dbReference type="PANTHER" id="PTHR43394:SF1">
    <property type="entry name" value="ATP-BINDING CASSETTE SUB-FAMILY B MEMBER 10, MITOCHONDRIAL"/>
    <property type="match status" value="1"/>
</dbReference>
<evidence type="ECO:0000256" key="5">
    <source>
        <dbReference type="ARBA" id="ARBA00022989"/>
    </source>
</evidence>
<sequence length="753" mass="81993">MSGPVIAFNVHSKKKGGKKLKAAVPEPDVAPEIAPEPEVQEEPHHKDYDERFSAKARARADIASVYAGVLGVILIRADLLESIGAAGQETISAEAIAGALTDAGLVTSVRKVRKLTPEAWPALAEMTSGQVVLVLEQQDNTLFVYDVTCKGNRAEVSVDEFMSVYAGAIIRSDVAVTELARRHAEKGEKPHWFWGQLARFRRNIFEVALGSFVANLLAVTVALFSLQVYDRVIPNQSTATLWVLAMGASFAILLEAFLRIARARLVDSAGRQIELKVMRLLADKVLGMKAGIGMSPAQTFSAVRDFSAIREFFTASTIGSLTDLPFIFLFLALVASIGGNVVWVLVAGGVLMILPSLLMQRKMVELTRQTQGASIRSSRLLQEIVYDTDSIKATRGEDRFRRQWAELSALSSLASSEQRKLGAALTFWSQGVQQATYVSAVVFGAFLVFAGEYTVGTIIAVGILTGRTLGPLTQLAGTLSRWANVKSALDALDAVAGAQQDTEETRSYLRRETLKGEFELHDLVYQYDDEGLNAVRMTGFKIPAGQRVAILGANGSGKSTLLKLLSGLLAPTGGRVMIDGVDMSQVMPRDLRRNIGYLGQDVRLFAGTLRDNLNMTMLERDEDRLLEALDFSGLGEFVRSHPKGLDMVIADGGQGLSVGQRQSIGWARIWLQDPQIVLLDEPTAAMDQTLERTLVARLDTWLEDRTAVIATHRMPILQLAHRTVVLQKGQLAVDGNRDEVLAHLSKAKGGQAQ</sequence>
<accession>A0ABX0VVV1</accession>
<keyword evidence="4 11" id="KW-0067">ATP-binding</keyword>
<evidence type="ECO:0000256" key="4">
    <source>
        <dbReference type="ARBA" id="ARBA00022840"/>
    </source>
</evidence>
<dbReference type="InterPro" id="IPR027417">
    <property type="entry name" value="P-loop_NTPase"/>
</dbReference>
<evidence type="ECO:0000256" key="1">
    <source>
        <dbReference type="ARBA" id="ARBA00004651"/>
    </source>
</evidence>
<keyword evidence="12" id="KW-1185">Reference proteome</keyword>
<dbReference type="Proteomes" id="UP000709466">
    <property type="component" value="Unassembled WGS sequence"/>
</dbReference>
<organism evidence="11 12">
    <name type="scientific">Marivivens donghaensis</name>
    <dbReference type="NCBI Taxonomy" id="1699413"/>
    <lineage>
        <taxon>Bacteria</taxon>
        <taxon>Pseudomonadati</taxon>
        <taxon>Pseudomonadota</taxon>
        <taxon>Alphaproteobacteria</taxon>
        <taxon>Rhodobacterales</taxon>
        <taxon>Paracoccaceae</taxon>
        <taxon>Marivivens group</taxon>
        <taxon>Marivivens</taxon>
    </lineage>
</organism>
<feature type="domain" description="ABC transmembrane type-1" evidence="10">
    <location>
        <begin position="207"/>
        <end position="484"/>
    </location>
</feature>
<feature type="transmembrane region" description="Helical" evidence="8">
    <location>
        <begin position="241"/>
        <end position="261"/>
    </location>
</feature>
<feature type="transmembrane region" description="Helical" evidence="8">
    <location>
        <begin position="312"/>
        <end position="335"/>
    </location>
</feature>
<keyword evidence="2 8" id="KW-0812">Transmembrane</keyword>
<dbReference type="PROSITE" id="PS50893">
    <property type="entry name" value="ABC_TRANSPORTER_2"/>
    <property type="match status" value="1"/>
</dbReference>
<evidence type="ECO:0000256" key="2">
    <source>
        <dbReference type="ARBA" id="ARBA00022692"/>
    </source>
</evidence>
<evidence type="ECO:0000259" key="10">
    <source>
        <dbReference type="PROSITE" id="PS50929"/>
    </source>
</evidence>
<dbReference type="Pfam" id="PF00005">
    <property type="entry name" value="ABC_tran"/>
    <property type="match status" value="1"/>
</dbReference>
<dbReference type="InterPro" id="IPR036640">
    <property type="entry name" value="ABC1_TM_sf"/>
</dbReference>
<evidence type="ECO:0000256" key="6">
    <source>
        <dbReference type="ARBA" id="ARBA00023136"/>
    </source>
</evidence>
<feature type="transmembrane region" description="Helical" evidence="8">
    <location>
        <begin position="207"/>
        <end position="229"/>
    </location>
</feature>
<keyword evidence="5 8" id="KW-1133">Transmembrane helix</keyword>
<dbReference type="RefSeq" id="WP_167636232.1">
    <property type="nucleotide sequence ID" value="NZ_JAATOP010000001.1"/>
</dbReference>
<comment type="caution">
    <text evidence="11">The sequence shown here is derived from an EMBL/GenBank/DDBJ whole genome shotgun (WGS) entry which is preliminary data.</text>
</comment>
<feature type="transmembrane region" description="Helical" evidence="8">
    <location>
        <begin position="341"/>
        <end position="359"/>
    </location>
</feature>
<dbReference type="PANTHER" id="PTHR43394">
    <property type="entry name" value="ATP-DEPENDENT PERMEASE MDL1, MITOCHONDRIAL"/>
    <property type="match status" value="1"/>
</dbReference>
<dbReference type="Gene3D" id="1.20.1560.10">
    <property type="entry name" value="ABC transporter type 1, transmembrane domain"/>
    <property type="match status" value="1"/>
</dbReference>
<dbReference type="PROSITE" id="PS50929">
    <property type="entry name" value="ABC_TM1F"/>
    <property type="match status" value="1"/>
</dbReference>
<dbReference type="SUPFAM" id="SSF52540">
    <property type="entry name" value="P-loop containing nucleoside triphosphate hydrolases"/>
    <property type="match status" value="1"/>
</dbReference>
<feature type="transmembrane region" description="Helical" evidence="8">
    <location>
        <begin position="437"/>
        <end position="464"/>
    </location>
</feature>
<dbReference type="EMBL" id="JAATOP010000001">
    <property type="protein sequence ID" value="NIY71357.1"/>
    <property type="molecule type" value="Genomic_DNA"/>
</dbReference>
<comment type="subcellular location">
    <subcellularLocation>
        <location evidence="1">Cell membrane</location>
        <topology evidence="1">Multi-pass membrane protein</topology>
    </subcellularLocation>
</comment>